<dbReference type="InterPro" id="IPR026461">
    <property type="entry name" value="Trfase_2_rSAM/seldom_assoc"/>
</dbReference>
<evidence type="ECO:0000256" key="2">
    <source>
        <dbReference type="ARBA" id="ARBA00022475"/>
    </source>
</evidence>
<reference evidence="8" key="1">
    <citation type="submission" date="2016-10" db="EMBL/GenBank/DDBJ databases">
        <authorList>
            <person name="Varghese N."/>
            <person name="Submissions S."/>
        </authorList>
    </citation>
    <scope>NUCLEOTIDE SEQUENCE [LARGE SCALE GENOMIC DNA]</scope>
    <source>
        <strain evidence="8">DSM 23413</strain>
    </source>
</reference>
<protein>
    <recommendedName>
        <fullName evidence="6">Glycosyltransferase 2-like domain-containing protein</fullName>
    </recommendedName>
</protein>
<dbReference type="Pfam" id="PF00535">
    <property type="entry name" value="Glycos_transf_2"/>
    <property type="match status" value="1"/>
</dbReference>
<evidence type="ECO:0000259" key="6">
    <source>
        <dbReference type="Pfam" id="PF00535"/>
    </source>
</evidence>
<dbReference type="EMBL" id="FNVD01000008">
    <property type="protein sequence ID" value="SEG01283.1"/>
    <property type="molecule type" value="Genomic_DNA"/>
</dbReference>
<dbReference type="Proteomes" id="UP000236742">
    <property type="component" value="Unassembled WGS sequence"/>
</dbReference>
<evidence type="ECO:0000313" key="8">
    <source>
        <dbReference type="Proteomes" id="UP000236742"/>
    </source>
</evidence>
<evidence type="ECO:0000256" key="4">
    <source>
        <dbReference type="ARBA" id="ARBA00022679"/>
    </source>
</evidence>
<comment type="subcellular location">
    <subcellularLocation>
        <location evidence="1">Cell membrane</location>
    </subcellularLocation>
</comment>
<keyword evidence="8" id="KW-1185">Reference proteome</keyword>
<dbReference type="PANTHER" id="PTHR43646:SF2">
    <property type="entry name" value="GLYCOSYLTRANSFERASE 2-LIKE DOMAIN-CONTAINING PROTEIN"/>
    <property type="match status" value="1"/>
</dbReference>
<dbReference type="PANTHER" id="PTHR43646">
    <property type="entry name" value="GLYCOSYLTRANSFERASE"/>
    <property type="match status" value="1"/>
</dbReference>
<dbReference type="Gene3D" id="3.90.550.10">
    <property type="entry name" value="Spore Coat Polysaccharide Biosynthesis Protein SpsA, Chain A"/>
    <property type="match status" value="1"/>
</dbReference>
<dbReference type="SUPFAM" id="SSF53448">
    <property type="entry name" value="Nucleotide-diphospho-sugar transferases"/>
    <property type="match status" value="1"/>
</dbReference>
<keyword evidence="5" id="KW-0472">Membrane</keyword>
<dbReference type="CDD" id="cd02522">
    <property type="entry name" value="GT_2_like_a"/>
    <property type="match status" value="1"/>
</dbReference>
<keyword evidence="3" id="KW-0328">Glycosyltransferase</keyword>
<evidence type="ECO:0000256" key="1">
    <source>
        <dbReference type="ARBA" id="ARBA00004236"/>
    </source>
</evidence>
<dbReference type="GO" id="GO:0005886">
    <property type="term" value="C:plasma membrane"/>
    <property type="evidence" value="ECO:0007669"/>
    <property type="project" value="UniProtKB-SubCell"/>
</dbReference>
<dbReference type="AlphaFoldDB" id="A0A1H5WPS4"/>
<dbReference type="GO" id="GO:0016757">
    <property type="term" value="F:glycosyltransferase activity"/>
    <property type="evidence" value="ECO:0007669"/>
    <property type="project" value="UniProtKB-KW"/>
</dbReference>
<keyword evidence="2" id="KW-1003">Cell membrane</keyword>
<dbReference type="RefSeq" id="WP_104008236.1">
    <property type="nucleotide sequence ID" value="NZ_FNVD01000008.1"/>
</dbReference>
<dbReference type="OrthoDB" id="5291101at2"/>
<evidence type="ECO:0000313" key="7">
    <source>
        <dbReference type="EMBL" id="SEG01283.1"/>
    </source>
</evidence>
<evidence type="ECO:0000256" key="3">
    <source>
        <dbReference type="ARBA" id="ARBA00022676"/>
    </source>
</evidence>
<accession>A0A1H5WPS4</accession>
<evidence type="ECO:0000256" key="5">
    <source>
        <dbReference type="ARBA" id="ARBA00023136"/>
    </source>
</evidence>
<dbReference type="NCBIfam" id="TIGR04283">
    <property type="entry name" value="glyco_like_mftF"/>
    <property type="match status" value="1"/>
</dbReference>
<feature type="domain" description="Glycosyltransferase 2-like" evidence="6">
    <location>
        <begin position="6"/>
        <end position="107"/>
    </location>
</feature>
<gene>
    <name evidence="7" type="ORF">SAMN05421751_108175</name>
</gene>
<dbReference type="InterPro" id="IPR029044">
    <property type="entry name" value="Nucleotide-diphossugar_trans"/>
</dbReference>
<name>A0A1H5WPS4_9RHOB</name>
<sequence>MRAGLSVVIPTLNAADALPDCLSALYPGVPAGLIRELIVTDGGSTDATREIAEAAGAEIVTGPPSRGGQLRRGCAAARGDWLLILHADTVLSPGWVAAAEAHMARPGSGPAAFRLAFRATGAMPRWVAGWANLRTRAFGLPYGDQGLLVRRADYDRAGGYPDQPLMEDVAIARALSRNRRGRFTLLPACAATSAERYLREGWLKRGGRNLWTLARYLAGASPERLAASYRK</sequence>
<keyword evidence="4" id="KW-0808">Transferase</keyword>
<dbReference type="InterPro" id="IPR001173">
    <property type="entry name" value="Glyco_trans_2-like"/>
</dbReference>
<organism evidence="7 8">
    <name type="scientific">Jhaorihella thermophila</name>
    <dbReference type="NCBI Taxonomy" id="488547"/>
    <lineage>
        <taxon>Bacteria</taxon>
        <taxon>Pseudomonadati</taxon>
        <taxon>Pseudomonadota</taxon>
        <taxon>Alphaproteobacteria</taxon>
        <taxon>Rhodobacterales</taxon>
        <taxon>Paracoccaceae</taxon>
        <taxon>Jhaorihella</taxon>
    </lineage>
</organism>
<proteinExistence type="predicted"/>